<name>A0A367JKE8_RHIST</name>
<sequence length="601" mass="69330">MVATRISSKRPSRAVQLRKRENHKTEASANNVLKSKSTGNARKSKSAENSRKQNSFEKVCIQFPSEIIKKEDIVLGKKYVYQADSSDNKKEIHFKGTYKGLPILCDCIPRYEGIHEMLFHEFQMSLQLSVCRNMGSIFTVFEATLSEMNIDITNVSPEHTALFVIKQDHMSNSLKRHIDKGRKLGLAIEPMHAIQMAINIFSMLVDAHKMSIYLVDITKRSIFVDVDGSLYFSAFRSALSPTSRMSPKPWVKFDHLVSPEKDNRDFVHSDNTDIFLACTLVLHIILQNEKRTDRVFRIDHRNKRVLIFEENMDNRHKLLLDALRPGLEYDPKNRAPASEILDSLEEIRNRSILTKNPQKSEYLTETATKEIKRKIRFSHYASCHYSTSQQPKDDSKFFWEDSKLDEADPRASKKPIASSDSRDFHDLLGALFDETLNAKDPFVPSKIQPPSRSRPAESIIEKKLLELVEKGSYKSKSPIPKVMEKPFFRSGDEDVKEEDNRTILDEVEPFDYNWYKERIVNDERVRMKEKEMLIKESIVGSETVYGVLDVISKEIDQASYPPYYHSVVKTALEHTSRSDPYLTLSIFEQIKAKSIQSYIKG</sequence>
<dbReference type="Pfam" id="PF19189">
    <property type="entry name" value="Mtf2"/>
    <property type="match status" value="1"/>
</dbReference>
<dbReference type="STRING" id="4846.A0A367JKE8"/>
<reference evidence="3 4" key="1">
    <citation type="journal article" date="2018" name="G3 (Bethesda)">
        <title>Phylogenetic and Phylogenomic Definition of Rhizopus Species.</title>
        <authorList>
            <person name="Gryganskyi A.P."/>
            <person name="Golan J."/>
            <person name="Dolatabadi S."/>
            <person name="Mondo S."/>
            <person name="Robb S."/>
            <person name="Idnurm A."/>
            <person name="Muszewska A."/>
            <person name="Steczkiewicz K."/>
            <person name="Masonjones S."/>
            <person name="Liao H.L."/>
            <person name="Gajdeczka M.T."/>
            <person name="Anike F."/>
            <person name="Vuek A."/>
            <person name="Anishchenko I.M."/>
            <person name="Voigt K."/>
            <person name="de Hoog G.S."/>
            <person name="Smith M.E."/>
            <person name="Heitman J."/>
            <person name="Vilgalys R."/>
            <person name="Stajich J.E."/>
        </authorList>
    </citation>
    <scope>NUCLEOTIDE SEQUENCE [LARGE SCALE GENOMIC DNA]</scope>
    <source>
        <strain evidence="3 4">LSU 92-RS-03</strain>
    </source>
</reference>
<gene>
    <name evidence="3" type="ORF">CU098_002731</name>
</gene>
<dbReference type="InterPro" id="IPR043837">
    <property type="entry name" value="Mtf2-like_C"/>
</dbReference>
<feature type="non-terminal residue" evidence="3">
    <location>
        <position position="601"/>
    </location>
</feature>
<feature type="domain" description="Mtf2-like C-terminal" evidence="2">
    <location>
        <begin position="536"/>
        <end position="601"/>
    </location>
</feature>
<evidence type="ECO:0000313" key="3">
    <source>
        <dbReference type="EMBL" id="RCH90424.1"/>
    </source>
</evidence>
<accession>A0A367JKE8</accession>
<evidence type="ECO:0000259" key="2">
    <source>
        <dbReference type="Pfam" id="PF19189"/>
    </source>
</evidence>
<dbReference type="AlphaFoldDB" id="A0A367JKE8"/>
<dbReference type="OrthoDB" id="2444174at2759"/>
<comment type="caution">
    <text evidence="3">The sequence shown here is derived from an EMBL/GenBank/DDBJ whole genome shotgun (WGS) entry which is preliminary data.</text>
</comment>
<dbReference type="SUPFAM" id="SSF56112">
    <property type="entry name" value="Protein kinase-like (PK-like)"/>
    <property type="match status" value="1"/>
</dbReference>
<dbReference type="Proteomes" id="UP000253551">
    <property type="component" value="Unassembled WGS sequence"/>
</dbReference>
<protein>
    <recommendedName>
        <fullName evidence="2">Mtf2-like C-terminal domain-containing protein</fullName>
    </recommendedName>
</protein>
<organism evidence="3 4">
    <name type="scientific">Rhizopus stolonifer</name>
    <name type="common">Rhizopus nigricans</name>
    <dbReference type="NCBI Taxonomy" id="4846"/>
    <lineage>
        <taxon>Eukaryota</taxon>
        <taxon>Fungi</taxon>
        <taxon>Fungi incertae sedis</taxon>
        <taxon>Mucoromycota</taxon>
        <taxon>Mucoromycotina</taxon>
        <taxon>Mucoromycetes</taxon>
        <taxon>Mucorales</taxon>
        <taxon>Mucorineae</taxon>
        <taxon>Rhizopodaceae</taxon>
        <taxon>Rhizopus</taxon>
    </lineage>
</organism>
<dbReference type="EMBL" id="PJQM01003160">
    <property type="protein sequence ID" value="RCH90424.1"/>
    <property type="molecule type" value="Genomic_DNA"/>
</dbReference>
<dbReference type="Gene3D" id="1.10.510.10">
    <property type="entry name" value="Transferase(Phosphotransferase) domain 1"/>
    <property type="match status" value="1"/>
</dbReference>
<keyword evidence="4" id="KW-1185">Reference proteome</keyword>
<proteinExistence type="predicted"/>
<feature type="region of interest" description="Disordered" evidence="1">
    <location>
        <begin position="1"/>
        <end position="50"/>
    </location>
</feature>
<dbReference type="GO" id="GO:0005739">
    <property type="term" value="C:mitochondrion"/>
    <property type="evidence" value="ECO:0007669"/>
    <property type="project" value="InterPro"/>
</dbReference>
<evidence type="ECO:0000313" key="4">
    <source>
        <dbReference type="Proteomes" id="UP000253551"/>
    </source>
</evidence>
<feature type="compositionally biased region" description="Polar residues" evidence="1">
    <location>
        <begin position="27"/>
        <end position="41"/>
    </location>
</feature>
<evidence type="ECO:0000256" key="1">
    <source>
        <dbReference type="SAM" id="MobiDB-lite"/>
    </source>
</evidence>
<dbReference type="InterPro" id="IPR011009">
    <property type="entry name" value="Kinase-like_dom_sf"/>
</dbReference>
<feature type="compositionally biased region" description="Basic residues" evidence="1">
    <location>
        <begin position="7"/>
        <end position="22"/>
    </location>
</feature>